<dbReference type="Gene3D" id="3.40.50.360">
    <property type="match status" value="1"/>
</dbReference>
<evidence type="ECO:0000256" key="1">
    <source>
        <dbReference type="ARBA" id="ARBA00022630"/>
    </source>
</evidence>
<dbReference type="InterPro" id="IPR029039">
    <property type="entry name" value="Flavoprotein-like_sf"/>
</dbReference>
<dbReference type="GO" id="GO:0016655">
    <property type="term" value="F:oxidoreductase activity, acting on NAD(P)H, quinone or similar compound as acceptor"/>
    <property type="evidence" value="ECO:0007669"/>
    <property type="project" value="InterPro"/>
</dbReference>
<dbReference type="EC" id="1.7.1.17" evidence="6"/>
<dbReference type="GO" id="GO:0010181">
    <property type="term" value="F:FMN binding"/>
    <property type="evidence" value="ECO:0007669"/>
    <property type="project" value="UniProtKB-UniRule"/>
</dbReference>
<comment type="function">
    <text evidence="6">Quinone reductase that provides resistance to thiol-specific stress caused by electrophilic quinones.</text>
</comment>
<evidence type="ECO:0000313" key="9">
    <source>
        <dbReference type="Proteomes" id="UP000183410"/>
    </source>
</evidence>
<comment type="catalytic activity">
    <reaction evidence="5">
        <text>N,N-dimethyl-1,4-phenylenediamine + anthranilate + 2 NAD(+) = 2-(4-dimethylaminophenyl)diazenylbenzoate + 2 NADH + 2 H(+)</text>
        <dbReference type="Rhea" id="RHEA:55872"/>
        <dbReference type="ChEBI" id="CHEBI:15378"/>
        <dbReference type="ChEBI" id="CHEBI:15783"/>
        <dbReference type="ChEBI" id="CHEBI:16567"/>
        <dbReference type="ChEBI" id="CHEBI:57540"/>
        <dbReference type="ChEBI" id="CHEBI:57945"/>
        <dbReference type="ChEBI" id="CHEBI:71579"/>
        <dbReference type="EC" id="1.7.1.17"/>
    </reaction>
    <physiologicalReaction direction="right-to-left" evidence="5">
        <dbReference type="Rhea" id="RHEA:55874"/>
    </physiologicalReaction>
</comment>
<keyword evidence="2 6" id="KW-0288">FMN</keyword>
<comment type="cofactor">
    <cofactor evidence="6">
        <name>FMN</name>
        <dbReference type="ChEBI" id="CHEBI:58210"/>
    </cofactor>
    <text evidence="6">Binds 1 FMN per subunit.</text>
</comment>
<dbReference type="GO" id="GO:0016652">
    <property type="term" value="F:oxidoreductase activity, acting on NAD(P)H as acceptor"/>
    <property type="evidence" value="ECO:0007669"/>
    <property type="project" value="UniProtKB-UniRule"/>
</dbReference>
<evidence type="ECO:0000256" key="6">
    <source>
        <dbReference type="HAMAP-Rule" id="MF_01216"/>
    </source>
</evidence>
<reference evidence="9" key="1">
    <citation type="submission" date="2016-10" db="EMBL/GenBank/DDBJ databases">
        <authorList>
            <person name="Varghese N."/>
            <person name="Submissions S."/>
        </authorList>
    </citation>
    <scope>NUCLEOTIDE SEQUENCE [LARGE SCALE GENOMIC DNA]</scope>
    <source>
        <strain evidence="9">CGMCC 1.10223</strain>
    </source>
</reference>
<feature type="domain" description="Flavodoxin-like fold" evidence="7">
    <location>
        <begin position="3"/>
        <end position="203"/>
    </location>
</feature>
<dbReference type="Pfam" id="PF02525">
    <property type="entry name" value="Flavodoxin_2"/>
    <property type="match status" value="1"/>
</dbReference>
<accession>A0A1I2J223</accession>
<dbReference type="NCBIfam" id="NF010075">
    <property type="entry name" value="PRK13556.1"/>
    <property type="match status" value="1"/>
</dbReference>
<dbReference type="InterPro" id="IPR003680">
    <property type="entry name" value="Flavodoxin_fold"/>
</dbReference>
<gene>
    <name evidence="6" type="primary">azoR</name>
    <name evidence="8" type="ORF">SAMN04487969_15211</name>
</gene>
<comment type="catalytic activity">
    <reaction evidence="6">
        <text>2 a quinone + NADH + H(+) = 2 a 1,4-benzosemiquinone + NAD(+)</text>
        <dbReference type="Rhea" id="RHEA:65952"/>
        <dbReference type="ChEBI" id="CHEBI:15378"/>
        <dbReference type="ChEBI" id="CHEBI:57540"/>
        <dbReference type="ChEBI" id="CHEBI:57945"/>
        <dbReference type="ChEBI" id="CHEBI:132124"/>
        <dbReference type="ChEBI" id="CHEBI:134225"/>
    </reaction>
</comment>
<evidence type="ECO:0000256" key="4">
    <source>
        <dbReference type="ARBA" id="ARBA00023027"/>
    </source>
</evidence>
<comment type="function">
    <text evidence="6">Also exhibits azoreductase activity. Catalyzes the reductive cleavage of the azo bond in aromatic azo compounds to the corresponding amines.</text>
</comment>
<dbReference type="HAMAP" id="MF_01216">
    <property type="entry name" value="Azoreductase_type1"/>
    <property type="match status" value="1"/>
</dbReference>
<dbReference type="OrthoDB" id="9805013at2"/>
<comment type="caution">
    <text evidence="6">Lacks conserved residue(s) required for the propagation of feature annotation.</text>
</comment>
<evidence type="ECO:0000256" key="3">
    <source>
        <dbReference type="ARBA" id="ARBA00023002"/>
    </source>
</evidence>
<dbReference type="InterPro" id="IPR050104">
    <property type="entry name" value="FMN-dep_NADH:Q_OxRdtase_AzoR1"/>
</dbReference>
<dbReference type="AlphaFoldDB" id="A0A1I2J223"/>
<protein>
    <recommendedName>
        <fullName evidence="6">FMN dependent NADH:quinone oxidoreductase</fullName>
        <ecNumber evidence="6">1.6.5.-</ecNumber>
    </recommendedName>
    <alternativeName>
        <fullName evidence="6">Azo-dye reductase</fullName>
    </alternativeName>
    <alternativeName>
        <fullName evidence="6">FMN-dependent NADH-azo compound oxidoreductase</fullName>
    </alternativeName>
    <alternativeName>
        <fullName evidence="6">FMN-dependent NADH-azoreductase</fullName>
        <ecNumber evidence="6">1.7.1.17</ecNumber>
    </alternativeName>
</protein>
<dbReference type="RefSeq" id="WP_046234827.1">
    <property type="nucleotide sequence ID" value="NZ_FONN01000052.1"/>
</dbReference>
<keyword evidence="1 6" id="KW-0285">Flavoprotein</keyword>
<dbReference type="GO" id="GO:0009055">
    <property type="term" value="F:electron transfer activity"/>
    <property type="evidence" value="ECO:0007669"/>
    <property type="project" value="UniProtKB-UniRule"/>
</dbReference>
<keyword evidence="4 6" id="KW-0520">NAD</keyword>
<dbReference type="EMBL" id="FONN01000052">
    <property type="protein sequence ID" value="SFF48715.1"/>
    <property type="molecule type" value="Genomic_DNA"/>
</dbReference>
<dbReference type="PANTHER" id="PTHR43741">
    <property type="entry name" value="FMN-DEPENDENT NADH-AZOREDUCTASE 1"/>
    <property type="match status" value="1"/>
</dbReference>
<comment type="similarity">
    <text evidence="6">Belongs to the azoreductase type 1 family.</text>
</comment>
<name>A0A1I2J223_9BACL</name>
<keyword evidence="3 6" id="KW-0560">Oxidoreductase</keyword>
<sequence>MSTVLFVKANDRGLDQAVSVKLYQAFLDTYKETHPNDVVTELDLFQEELPYMNANMINGNFKAPRGYELTPEEQAAVDVSGKYIDQFLAADKVVFGFPLWNLTIPAVLHTYIDYIYQAGKTFKYTEQGPVGLIPDKKVALLNARGGVYSEGPAAAAEMSLNYVRNIMHFFGVTNFEIVIAEGHNQMPNEAEAIVAHAIEEAKAAAARF</sequence>
<evidence type="ECO:0000256" key="2">
    <source>
        <dbReference type="ARBA" id="ARBA00022643"/>
    </source>
</evidence>
<proteinExistence type="inferred from homology"/>
<comment type="subunit">
    <text evidence="6">Homodimer.</text>
</comment>
<dbReference type="Proteomes" id="UP000183410">
    <property type="component" value="Unassembled WGS sequence"/>
</dbReference>
<evidence type="ECO:0000259" key="7">
    <source>
        <dbReference type="Pfam" id="PF02525"/>
    </source>
</evidence>
<dbReference type="PANTHER" id="PTHR43741:SF4">
    <property type="entry name" value="FMN-DEPENDENT NADH:QUINONE OXIDOREDUCTASE"/>
    <property type="match status" value="1"/>
</dbReference>
<evidence type="ECO:0000256" key="5">
    <source>
        <dbReference type="ARBA" id="ARBA00048542"/>
    </source>
</evidence>
<dbReference type="EC" id="1.6.5.-" evidence="6"/>
<organism evidence="8 9">
    <name type="scientific">Paenibacillus algorifonticola</name>
    <dbReference type="NCBI Taxonomy" id="684063"/>
    <lineage>
        <taxon>Bacteria</taxon>
        <taxon>Bacillati</taxon>
        <taxon>Bacillota</taxon>
        <taxon>Bacilli</taxon>
        <taxon>Bacillales</taxon>
        <taxon>Paenibacillaceae</taxon>
        <taxon>Paenibacillus</taxon>
    </lineage>
</organism>
<evidence type="ECO:0000313" key="8">
    <source>
        <dbReference type="EMBL" id="SFF48715.1"/>
    </source>
</evidence>
<dbReference type="InterPro" id="IPR023048">
    <property type="entry name" value="NADH:quinone_OxRdtase_FMN_depd"/>
</dbReference>
<keyword evidence="9" id="KW-1185">Reference proteome</keyword>
<dbReference type="SUPFAM" id="SSF52218">
    <property type="entry name" value="Flavoproteins"/>
    <property type="match status" value="1"/>
</dbReference>